<keyword evidence="3" id="KW-1185">Reference proteome</keyword>
<evidence type="ECO:0000256" key="1">
    <source>
        <dbReference type="SAM" id="Phobius"/>
    </source>
</evidence>
<reference evidence="3" key="1">
    <citation type="submission" date="2014-04" db="EMBL/GenBank/DDBJ databases">
        <title>Evolutionary Origins and Diversification of the Mycorrhizal Mutualists.</title>
        <authorList>
            <consortium name="DOE Joint Genome Institute"/>
            <consortium name="Mycorrhizal Genomics Consortium"/>
            <person name="Kohler A."/>
            <person name="Kuo A."/>
            <person name="Nagy L.G."/>
            <person name="Floudas D."/>
            <person name="Copeland A."/>
            <person name="Barry K.W."/>
            <person name="Cichocki N."/>
            <person name="Veneault-Fourrey C."/>
            <person name="LaButti K."/>
            <person name="Lindquist E.A."/>
            <person name="Lipzen A."/>
            <person name="Lundell T."/>
            <person name="Morin E."/>
            <person name="Murat C."/>
            <person name="Riley R."/>
            <person name="Ohm R."/>
            <person name="Sun H."/>
            <person name="Tunlid A."/>
            <person name="Henrissat B."/>
            <person name="Grigoriev I.V."/>
            <person name="Hibbett D.S."/>
            <person name="Martin F."/>
        </authorList>
    </citation>
    <scope>NUCLEOTIDE SEQUENCE [LARGE SCALE GENOMIC DNA]</scope>
    <source>
        <strain evidence="3">FD-334 SS-4</strain>
    </source>
</reference>
<keyword evidence="1" id="KW-0812">Transmembrane</keyword>
<dbReference type="AlphaFoldDB" id="A0A0D2M280"/>
<keyword evidence="1" id="KW-0472">Membrane</keyword>
<dbReference type="EMBL" id="KN817607">
    <property type="protein sequence ID" value="KJA17233.1"/>
    <property type="molecule type" value="Genomic_DNA"/>
</dbReference>
<sequence length="95" mass="11133">MPYTYKSLWCLFFSSSSMASSLSCWGLFSLTVAEVFFALILLKFTALVLLFWNYNSRVERSWAKVGPISRFPRAQLLNVSWRRSWAKVGYRETPY</sequence>
<evidence type="ECO:0000313" key="3">
    <source>
        <dbReference type="Proteomes" id="UP000054270"/>
    </source>
</evidence>
<dbReference type="Proteomes" id="UP000054270">
    <property type="component" value="Unassembled WGS sequence"/>
</dbReference>
<accession>A0A0D2M280</accession>
<organism evidence="2 3">
    <name type="scientific">Hypholoma sublateritium (strain FD-334 SS-4)</name>
    <dbReference type="NCBI Taxonomy" id="945553"/>
    <lineage>
        <taxon>Eukaryota</taxon>
        <taxon>Fungi</taxon>
        <taxon>Dikarya</taxon>
        <taxon>Basidiomycota</taxon>
        <taxon>Agaricomycotina</taxon>
        <taxon>Agaricomycetes</taxon>
        <taxon>Agaricomycetidae</taxon>
        <taxon>Agaricales</taxon>
        <taxon>Agaricineae</taxon>
        <taxon>Strophariaceae</taxon>
        <taxon>Hypholoma</taxon>
    </lineage>
</organism>
<dbReference type="PROSITE" id="PS51257">
    <property type="entry name" value="PROKAR_LIPOPROTEIN"/>
    <property type="match status" value="1"/>
</dbReference>
<name>A0A0D2M280_HYPSF</name>
<protein>
    <submittedName>
        <fullName evidence="2">Uncharacterized protein</fullName>
    </submittedName>
</protein>
<evidence type="ECO:0000313" key="2">
    <source>
        <dbReference type="EMBL" id="KJA17233.1"/>
    </source>
</evidence>
<feature type="transmembrane region" description="Helical" evidence="1">
    <location>
        <begin position="35"/>
        <end position="54"/>
    </location>
</feature>
<keyword evidence="1" id="KW-1133">Transmembrane helix</keyword>
<proteinExistence type="predicted"/>
<gene>
    <name evidence="2" type="ORF">HYPSUDRAFT_1041967</name>
</gene>